<protein>
    <recommendedName>
        <fullName evidence="4">Replication restart DNA helicase PriA</fullName>
    </recommendedName>
</protein>
<dbReference type="RefSeq" id="WP_093140464.1">
    <property type="nucleotide sequence ID" value="NZ_FOXF01000004.1"/>
</dbReference>
<dbReference type="AlphaFoldDB" id="A0A662ZEQ6"/>
<keyword evidence="1" id="KW-0472">Membrane</keyword>
<accession>A0A662ZEQ6</accession>
<dbReference type="OrthoDB" id="3182597at2"/>
<sequence length="417" mass="47581">MAESINYKCPACGGAMDFDIKTHKLKCQFCDSEFTVDDVVATKGAKKFNKDGEFVRKNHFNEPEEPIVRHLAPGDDETCKYDTYACRQCGGEIQIPPTVISTICPYCGNNVVFYDKLTGNHIPDLVVPFKIEKFALKEAYQRHLKFKPFVPGKFKRENTFEQIRGYYIPFWIYDLKAEGGATFKAEREDPQKVSVYKAHRHGYMLFESIPEDSSKFFDDAMTESLEPFVFNDAIPFETEYLSGFEAHVYDESCNEGAEKASNRAAMTLIDALQETVSHVYSRVTFESDDIKTTDIQAQSVLYPIWMLTTKWNGEEYYFAMNAQTGTFVGNLPRNNVVYFLSLSISTLLLGWLFFAMFKDWVALVVAAILAVGIHMAIDSSRVSVKRASKATNYGKTETFRITYSDDVFSHAYQKSRR</sequence>
<evidence type="ECO:0000313" key="3">
    <source>
        <dbReference type="Proteomes" id="UP000243745"/>
    </source>
</evidence>
<evidence type="ECO:0000256" key="1">
    <source>
        <dbReference type="SAM" id="Phobius"/>
    </source>
</evidence>
<gene>
    <name evidence="2" type="ORF">SAMN02910344_00378</name>
</gene>
<proteinExistence type="predicted"/>
<feature type="transmembrane region" description="Helical" evidence="1">
    <location>
        <begin position="360"/>
        <end position="377"/>
    </location>
</feature>
<keyword evidence="3" id="KW-1185">Reference proteome</keyword>
<feature type="transmembrane region" description="Helical" evidence="1">
    <location>
        <begin position="336"/>
        <end position="354"/>
    </location>
</feature>
<organism evidence="2 3">
    <name type="scientific">Ruminobacter amylophilus</name>
    <dbReference type="NCBI Taxonomy" id="867"/>
    <lineage>
        <taxon>Bacteria</taxon>
        <taxon>Pseudomonadati</taxon>
        <taxon>Pseudomonadota</taxon>
        <taxon>Gammaproteobacteria</taxon>
        <taxon>Aeromonadales</taxon>
        <taxon>Succinivibrionaceae</taxon>
        <taxon>Ruminobacter</taxon>
    </lineage>
</organism>
<keyword evidence="1" id="KW-1133">Transmembrane helix</keyword>
<evidence type="ECO:0000313" key="2">
    <source>
        <dbReference type="EMBL" id="SFP07578.1"/>
    </source>
</evidence>
<reference evidence="2 3" key="1">
    <citation type="submission" date="2016-10" db="EMBL/GenBank/DDBJ databases">
        <authorList>
            <person name="Varghese N."/>
            <person name="Submissions S."/>
        </authorList>
    </citation>
    <scope>NUCLEOTIDE SEQUENCE [LARGE SCALE GENOMIC DNA]</scope>
    <source>
        <strain evidence="2 3">DSM 1361</strain>
    </source>
</reference>
<evidence type="ECO:0008006" key="4">
    <source>
        <dbReference type="Google" id="ProtNLM"/>
    </source>
</evidence>
<dbReference type="EMBL" id="FOXF01000004">
    <property type="protein sequence ID" value="SFP07578.1"/>
    <property type="molecule type" value="Genomic_DNA"/>
</dbReference>
<name>A0A662ZEQ6_9GAMM</name>
<dbReference type="Proteomes" id="UP000243745">
    <property type="component" value="Unassembled WGS sequence"/>
</dbReference>
<dbReference type="Gene3D" id="2.20.28.30">
    <property type="entry name" value="RNA polymerase ii, chain L"/>
    <property type="match status" value="2"/>
</dbReference>
<keyword evidence="1" id="KW-0812">Transmembrane</keyword>